<name>A0ABV0EYV5_9ENTE</name>
<dbReference type="EMBL" id="MAEI02000001">
    <property type="protein sequence ID" value="MEO1780969.1"/>
    <property type="molecule type" value="Genomic_DNA"/>
</dbReference>
<feature type="domain" description="HTH cro/C1-type" evidence="2">
    <location>
        <begin position="11"/>
        <end position="65"/>
    </location>
</feature>
<organism evidence="3 4">
    <name type="scientific">Enterococcus diestrammenae</name>
    <dbReference type="NCBI Taxonomy" id="1155073"/>
    <lineage>
        <taxon>Bacteria</taxon>
        <taxon>Bacillati</taxon>
        <taxon>Bacillota</taxon>
        <taxon>Bacilli</taxon>
        <taxon>Lactobacillales</taxon>
        <taxon>Enterococcaceae</taxon>
        <taxon>Enterococcus</taxon>
    </lineage>
</organism>
<evidence type="ECO:0000259" key="2">
    <source>
        <dbReference type="PROSITE" id="PS50943"/>
    </source>
</evidence>
<sequence>MRSNDEIIQLLIQLKDQQNISISEIARRVGMAKSAVSRYFNKTREFPLNRAEDFARALGVTPEYLLGLENDSNEDKLNKIFRKLDGPKQNEVIEFAEFKLKAQESKVVSYPEIHTIAAHRIDETVSTSPEDKARLHSKLDEMDRKFDEQQRRIKAAEDAKRGSSDE</sequence>
<dbReference type="SMART" id="SM00530">
    <property type="entry name" value="HTH_XRE"/>
    <property type="match status" value="1"/>
</dbReference>
<gene>
    <name evidence="3" type="ORF">BAU18_000547</name>
</gene>
<dbReference type="Proteomes" id="UP001429357">
    <property type="component" value="Unassembled WGS sequence"/>
</dbReference>
<feature type="region of interest" description="Disordered" evidence="1">
    <location>
        <begin position="124"/>
        <end position="166"/>
    </location>
</feature>
<evidence type="ECO:0000256" key="1">
    <source>
        <dbReference type="SAM" id="MobiDB-lite"/>
    </source>
</evidence>
<reference evidence="3 4" key="2">
    <citation type="submission" date="2024-02" db="EMBL/GenBank/DDBJ databases">
        <title>The Genome Sequence of Enterococcus diestrammenae JM9A.</title>
        <authorList>
            <person name="Earl A."/>
            <person name="Manson A."/>
            <person name="Gilmore M."/>
            <person name="Sanders J."/>
            <person name="Shea T."/>
            <person name="Howe W."/>
            <person name="Livny J."/>
            <person name="Cuomo C."/>
            <person name="Neafsey D."/>
            <person name="Birren B."/>
        </authorList>
    </citation>
    <scope>NUCLEOTIDE SEQUENCE [LARGE SCALE GENOMIC DNA]</scope>
    <source>
        <strain evidence="3 4">JM9A</strain>
    </source>
</reference>
<dbReference type="InterPro" id="IPR010982">
    <property type="entry name" value="Lambda_DNA-bd_dom_sf"/>
</dbReference>
<comment type="caution">
    <text evidence="3">The sequence shown here is derived from an EMBL/GenBank/DDBJ whole genome shotgun (WGS) entry which is preliminary data.</text>
</comment>
<proteinExistence type="predicted"/>
<evidence type="ECO:0000313" key="3">
    <source>
        <dbReference type="EMBL" id="MEO1780969.1"/>
    </source>
</evidence>
<reference evidence="4" key="1">
    <citation type="submission" date="2016-06" db="EMBL/GenBank/DDBJ databases">
        <title>Four novel species of enterococci isolated from chicken manure.</title>
        <authorList>
            <person name="Van Tyne D."/>
        </authorList>
    </citation>
    <scope>NUCLEOTIDE SEQUENCE [LARGE SCALE GENOMIC DNA]</scope>
    <source>
        <strain evidence="4">JM9A</strain>
    </source>
</reference>
<dbReference type="RefSeq" id="WP_161870598.1">
    <property type="nucleotide sequence ID" value="NZ_MAEI02000001.1"/>
</dbReference>
<keyword evidence="4" id="KW-1185">Reference proteome</keyword>
<evidence type="ECO:0000313" key="4">
    <source>
        <dbReference type="Proteomes" id="UP001429357"/>
    </source>
</evidence>
<dbReference type="InterPro" id="IPR001387">
    <property type="entry name" value="Cro/C1-type_HTH"/>
</dbReference>
<dbReference type="PROSITE" id="PS50943">
    <property type="entry name" value="HTH_CROC1"/>
    <property type="match status" value="1"/>
</dbReference>
<dbReference type="Gene3D" id="1.10.260.40">
    <property type="entry name" value="lambda repressor-like DNA-binding domains"/>
    <property type="match status" value="1"/>
</dbReference>
<dbReference type="Pfam" id="PF01381">
    <property type="entry name" value="HTH_3"/>
    <property type="match status" value="1"/>
</dbReference>
<dbReference type="CDD" id="cd00093">
    <property type="entry name" value="HTH_XRE"/>
    <property type="match status" value="1"/>
</dbReference>
<protein>
    <recommendedName>
        <fullName evidence="2">HTH cro/C1-type domain-containing protein</fullName>
    </recommendedName>
</protein>
<dbReference type="SUPFAM" id="SSF47413">
    <property type="entry name" value="lambda repressor-like DNA-binding domains"/>
    <property type="match status" value="1"/>
</dbReference>
<accession>A0ABV0EYV5</accession>